<reference evidence="1 2" key="1">
    <citation type="submission" date="2020-05" db="EMBL/GenBank/DDBJ databases">
        <title>WGS assembly of Panicum virgatum.</title>
        <authorList>
            <person name="Lovell J.T."/>
            <person name="Jenkins J."/>
            <person name="Shu S."/>
            <person name="Juenger T.E."/>
            <person name="Schmutz J."/>
        </authorList>
    </citation>
    <scope>NUCLEOTIDE SEQUENCE [LARGE SCALE GENOMIC DNA]</scope>
    <source>
        <strain evidence="2">cv. AP13</strain>
    </source>
</reference>
<dbReference type="PANTHER" id="PTHR47482:SF5">
    <property type="entry name" value="FAR1 DOMAIN-CONTAINING PROTEIN"/>
    <property type="match status" value="1"/>
</dbReference>
<dbReference type="PANTHER" id="PTHR47482">
    <property type="entry name" value="OS11G0632001 PROTEIN"/>
    <property type="match status" value="1"/>
</dbReference>
<keyword evidence="2" id="KW-1185">Reference proteome</keyword>
<evidence type="ECO:0000313" key="1">
    <source>
        <dbReference type="EMBL" id="KAG2579973.1"/>
    </source>
</evidence>
<accession>A0A8T0R4U0</accession>
<evidence type="ECO:0000313" key="2">
    <source>
        <dbReference type="Proteomes" id="UP000823388"/>
    </source>
</evidence>
<dbReference type="EMBL" id="CM029048">
    <property type="protein sequence ID" value="KAG2579973.1"/>
    <property type="molecule type" value="Genomic_DNA"/>
</dbReference>
<dbReference type="AlphaFoldDB" id="A0A8T0R4U0"/>
<protein>
    <submittedName>
        <fullName evidence="1">Uncharacterized protein</fullName>
    </submittedName>
</protein>
<gene>
    <name evidence="1" type="ORF">PVAP13_6NG301600</name>
</gene>
<sequence>MGERTKIRLGSGRAMRFSIIIPLRVRNKLQVESVPAGVAMDREGNDSFNLTILSSENEVQPWPKGKKLPKDAPDGCTRSLMGAIEKALRNASNRKGRFIFEPTPGMTFDCVSETQEFYNMYSWEVGFGTKKGDKYGKTMQEFQCQCHGSDNILEETPDMWGPRPVISA</sequence>
<comment type="caution">
    <text evidence="1">The sequence shown here is derived from an EMBL/GenBank/DDBJ whole genome shotgun (WGS) entry which is preliminary data.</text>
</comment>
<name>A0A8T0R4U0_PANVG</name>
<proteinExistence type="predicted"/>
<dbReference type="Proteomes" id="UP000823388">
    <property type="component" value="Chromosome 6N"/>
</dbReference>
<organism evidence="1 2">
    <name type="scientific">Panicum virgatum</name>
    <name type="common">Blackwell switchgrass</name>
    <dbReference type="NCBI Taxonomy" id="38727"/>
    <lineage>
        <taxon>Eukaryota</taxon>
        <taxon>Viridiplantae</taxon>
        <taxon>Streptophyta</taxon>
        <taxon>Embryophyta</taxon>
        <taxon>Tracheophyta</taxon>
        <taxon>Spermatophyta</taxon>
        <taxon>Magnoliopsida</taxon>
        <taxon>Liliopsida</taxon>
        <taxon>Poales</taxon>
        <taxon>Poaceae</taxon>
        <taxon>PACMAD clade</taxon>
        <taxon>Panicoideae</taxon>
        <taxon>Panicodae</taxon>
        <taxon>Paniceae</taxon>
        <taxon>Panicinae</taxon>
        <taxon>Panicum</taxon>
        <taxon>Panicum sect. Hiantes</taxon>
    </lineage>
</organism>